<feature type="region of interest" description="Disordered" evidence="7">
    <location>
        <begin position="413"/>
        <end position="470"/>
    </location>
</feature>
<keyword evidence="9" id="KW-1185">Reference proteome</keyword>
<dbReference type="HOGENOM" id="CLU_581824_0_0_1"/>
<dbReference type="PANTHER" id="PTHR15217">
    <property type="entry name" value="WILMS' TUMOR 1-ASSOCIATING PROTEIN"/>
    <property type="match status" value="1"/>
</dbReference>
<evidence type="ECO:0008006" key="10">
    <source>
        <dbReference type="Google" id="ProtNLM"/>
    </source>
</evidence>
<evidence type="ECO:0000256" key="7">
    <source>
        <dbReference type="SAM" id="MobiDB-lite"/>
    </source>
</evidence>
<evidence type="ECO:0000256" key="3">
    <source>
        <dbReference type="ARBA" id="ARBA00022664"/>
    </source>
</evidence>
<evidence type="ECO:0000313" key="9">
    <source>
        <dbReference type="Proteomes" id="UP000014500"/>
    </source>
</evidence>
<feature type="region of interest" description="Disordered" evidence="7">
    <location>
        <begin position="360"/>
        <end position="380"/>
    </location>
</feature>
<feature type="compositionally biased region" description="Basic and acidic residues" evidence="7">
    <location>
        <begin position="434"/>
        <end position="458"/>
    </location>
</feature>
<dbReference type="GO" id="GO:0006397">
    <property type="term" value="P:mRNA processing"/>
    <property type="evidence" value="ECO:0007669"/>
    <property type="project" value="UniProtKB-KW"/>
</dbReference>
<dbReference type="Proteomes" id="UP000014500">
    <property type="component" value="Unassembled WGS sequence"/>
</dbReference>
<accession>T1JJM3</accession>
<reference evidence="8" key="2">
    <citation type="submission" date="2015-02" db="UniProtKB">
        <authorList>
            <consortium name="EnsemblMetazoa"/>
        </authorList>
    </citation>
    <scope>IDENTIFICATION</scope>
</reference>
<proteinExistence type="inferred from homology"/>
<feature type="coiled-coil region" evidence="6">
    <location>
        <begin position="58"/>
        <end position="144"/>
    </location>
</feature>
<keyword evidence="6" id="KW-0175">Coiled coil</keyword>
<organism evidence="8 9">
    <name type="scientific">Strigamia maritima</name>
    <name type="common">European centipede</name>
    <name type="synonym">Geophilus maritimus</name>
    <dbReference type="NCBI Taxonomy" id="126957"/>
    <lineage>
        <taxon>Eukaryota</taxon>
        <taxon>Metazoa</taxon>
        <taxon>Ecdysozoa</taxon>
        <taxon>Arthropoda</taxon>
        <taxon>Myriapoda</taxon>
        <taxon>Chilopoda</taxon>
        <taxon>Pleurostigmophora</taxon>
        <taxon>Geophilomorpha</taxon>
        <taxon>Linotaeniidae</taxon>
        <taxon>Strigamia</taxon>
    </lineage>
</organism>
<dbReference type="EMBL" id="JH430925">
    <property type="status" value="NOT_ANNOTATED_CDS"/>
    <property type="molecule type" value="Genomic_DNA"/>
</dbReference>
<feature type="compositionally biased region" description="Polar residues" evidence="7">
    <location>
        <begin position="461"/>
        <end position="470"/>
    </location>
</feature>
<reference evidence="9" key="1">
    <citation type="submission" date="2011-05" db="EMBL/GenBank/DDBJ databases">
        <authorList>
            <person name="Richards S.R."/>
            <person name="Qu J."/>
            <person name="Jiang H."/>
            <person name="Jhangiani S.N."/>
            <person name="Agravi P."/>
            <person name="Goodspeed R."/>
            <person name="Gross S."/>
            <person name="Mandapat C."/>
            <person name="Jackson L."/>
            <person name="Mathew T."/>
            <person name="Pu L."/>
            <person name="Thornton R."/>
            <person name="Saada N."/>
            <person name="Wilczek-Boney K.B."/>
            <person name="Lee S."/>
            <person name="Kovar C."/>
            <person name="Wu Y."/>
            <person name="Scherer S.E."/>
            <person name="Worley K.C."/>
            <person name="Muzny D.M."/>
            <person name="Gibbs R."/>
        </authorList>
    </citation>
    <scope>NUCLEOTIDE SEQUENCE</scope>
    <source>
        <strain evidence="9">Brora</strain>
    </source>
</reference>
<evidence type="ECO:0000256" key="4">
    <source>
        <dbReference type="ARBA" id="ARBA00023187"/>
    </source>
</evidence>
<dbReference type="eggNOG" id="KOG2991">
    <property type="taxonomic scope" value="Eukaryota"/>
</dbReference>
<sequence>MTELESPPQKRLKFSRKELEELSKEDLVERWLEQDKYVDILETRNNEGQKDSRELLSLRESEDKLRQQQLEATRRENLLVVRLAAKEQEMQEYASQIQELKQSQTPGSSQLRSTLLDPAVNLMFENMKKELIATKAKLEETQNELSAWKFTPDRWRHLLNFAHSLCFPVERVSQASEAGDIVHVPARHYTAALKILNTGKRLMAKCRLLYQENEELGKMISSGRMAKLEGDLALQKNFSEEMKKSQTELDDFLLELDEDVEGMQSTILYLQQQLKESKEQIGRLQCEIRRVQIEQTRPTSFDTHSPKNSTSTSSSDARDVVDHSVVLNYVKRNGNINGSIVSDRQETELVVNGGNCVSDKSKCDKTKMRTHSPSRPQLDERMDVDGEWSQADVVSRGKMAACSSDDEKLMITESRDDCDSVGSSYTPPRVTAGGKDEKLCMSPLSEKRDSSETGDEKMVNGSGSLSDDDV</sequence>
<keyword evidence="4" id="KW-0508">mRNA splicing</keyword>
<dbReference type="AlphaFoldDB" id="T1JJM3"/>
<dbReference type="PANTHER" id="PTHR15217:SF0">
    <property type="entry name" value="PRE-MRNA-SPLICING REGULATOR WTAP"/>
    <property type="match status" value="1"/>
</dbReference>
<dbReference type="InterPro" id="IPR033757">
    <property type="entry name" value="WTAP"/>
</dbReference>
<dbReference type="PhylomeDB" id="T1JJM3"/>
<comment type="subcellular location">
    <subcellularLocation>
        <location evidence="1">Nucleus</location>
    </subcellularLocation>
</comment>
<dbReference type="GO" id="GO:0008380">
    <property type="term" value="P:RNA splicing"/>
    <property type="evidence" value="ECO:0007669"/>
    <property type="project" value="UniProtKB-KW"/>
</dbReference>
<evidence type="ECO:0000256" key="5">
    <source>
        <dbReference type="ARBA" id="ARBA00023242"/>
    </source>
</evidence>
<dbReference type="SUPFAM" id="SSF58100">
    <property type="entry name" value="Bacterial hemolysins"/>
    <property type="match status" value="1"/>
</dbReference>
<feature type="coiled-coil region" evidence="6">
    <location>
        <begin position="267"/>
        <end position="294"/>
    </location>
</feature>
<evidence type="ECO:0000256" key="1">
    <source>
        <dbReference type="ARBA" id="ARBA00004123"/>
    </source>
</evidence>
<feature type="region of interest" description="Disordered" evidence="7">
    <location>
        <begin position="297"/>
        <end position="318"/>
    </location>
</feature>
<evidence type="ECO:0000256" key="2">
    <source>
        <dbReference type="ARBA" id="ARBA00010313"/>
    </source>
</evidence>
<keyword evidence="5" id="KW-0539">Nucleus</keyword>
<comment type="similarity">
    <text evidence="2">Belongs to the fl(2)d family.</text>
</comment>
<evidence type="ECO:0000313" key="8">
    <source>
        <dbReference type="EnsemblMetazoa" id="SMAR014053-PA"/>
    </source>
</evidence>
<dbReference type="GO" id="GO:0005634">
    <property type="term" value="C:nucleus"/>
    <property type="evidence" value="ECO:0007669"/>
    <property type="project" value="UniProtKB-SubCell"/>
</dbReference>
<dbReference type="GO" id="GO:0016556">
    <property type="term" value="P:mRNA modification"/>
    <property type="evidence" value="ECO:0007669"/>
    <property type="project" value="InterPro"/>
</dbReference>
<dbReference type="GO" id="GO:0000381">
    <property type="term" value="P:regulation of alternative mRNA splicing, via spliceosome"/>
    <property type="evidence" value="ECO:0007669"/>
    <property type="project" value="InterPro"/>
</dbReference>
<dbReference type="STRING" id="126957.T1JJM3"/>
<feature type="compositionally biased region" description="Polar residues" evidence="7">
    <location>
        <begin position="297"/>
        <end position="308"/>
    </location>
</feature>
<name>T1JJM3_STRMM</name>
<keyword evidence="3" id="KW-0507">mRNA processing</keyword>
<evidence type="ECO:0000256" key="6">
    <source>
        <dbReference type="SAM" id="Coils"/>
    </source>
</evidence>
<dbReference type="Pfam" id="PF17098">
    <property type="entry name" value="Wtap"/>
    <property type="match status" value="1"/>
</dbReference>
<dbReference type="EnsemblMetazoa" id="SMAR014053-RA">
    <property type="protein sequence ID" value="SMAR014053-PA"/>
    <property type="gene ID" value="SMAR014053"/>
</dbReference>
<protein>
    <recommendedName>
        <fullName evidence="10">Pre-mRNA-splicing regulator WTAP</fullName>
    </recommendedName>
</protein>